<keyword evidence="2" id="KW-1185">Reference proteome</keyword>
<evidence type="ECO:0000313" key="2">
    <source>
        <dbReference type="Proteomes" id="UP001627154"/>
    </source>
</evidence>
<dbReference type="EMBL" id="JBJJXI010000083">
    <property type="protein sequence ID" value="KAL3395328.1"/>
    <property type="molecule type" value="Genomic_DNA"/>
</dbReference>
<comment type="caution">
    <text evidence="1">The sequence shown here is derived from an EMBL/GenBank/DDBJ whole genome shotgun (WGS) entry which is preliminary data.</text>
</comment>
<sequence length="131" mass="15086">MEQYRVFVQRRGGEIHQLDQGQAAPPGQAALVSWRDVQAAFENRIRTGVITNLGRMDINEFLKEVQPLFESKIEEALRAHPSVKVNVVLYAEFSTIQMDLDVKHFTTENKFINLPIYLRCINILKIPCVKM</sequence>
<proteinExistence type="predicted"/>
<dbReference type="AlphaFoldDB" id="A0ABD2WR86"/>
<protein>
    <submittedName>
        <fullName evidence="1">Uncharacterized protein</fullName>
    </submittedName>
</protein>
<gene>
    <name evidence="1" type="ORF">TKK_010598</name>
</gene>
<reference evidence="1 2" key="1">
    <citation type="journal article" date="2024" name="bioRxiv">
        <title>A reference genome for Trichogramma kaykai: A tiny desert-dwelling parasitoid wasp with competing sex-ratio distorters.</title>
        <authorList>
            <person name="Culotta J."/>
            <person name="Lindsey A.R."/>
        </authorList>
    </citation>
    <scope>NUCLEOTIDE SEQUENCE [LARGE SCALE GENOMIC DNA]</scope>
    <source>
        <strain evidence="1 2">KSX58</strain>
    </source>
</reference>
<organism evidence="1 2">
    <name type="scientific">Trichogramma kaykai</name>
    <dbReference type="NCBI Taxonomy" id="54128"/>
    <lineage>
        <taxon>Eukaryota</taxon>
        <taxon>Metazoa</taxon>
        <taxon>Ecdysozoa</taxon>
        <taxon>Arthropoda</taxon>
        <taxon>Hexapoda</taxon>
        <taxon>Insecta</taxon>
        <taxon>Pterygota</taxon>
        <taxon>Neoptera</taxon>
        <taxon>Endopterygota</taxon>
        <taxon>Hymenoptera</taxon>
        <taxon>Apocrita</taxon>
        <taxon>Proctotrupomorpha</taxon>
        <taxon>Chalcidoidea</taxon>
        <taxon>Trichogrammatidae</taxon>
        <taxon>Trichogramma</taxon>
    </lineage>
</organism>
<dbReference type="Proteomes" id="UP001627154">
    <property type="component" value="Unassembled WGS sequence"/>
</dbReference>
<evidence type="ECO:0000313" key="1">
    <source>
        <dbReference type="EMBL" id="KAL3395328.1"/>
    </source>
</evidence>
<name>A0ABD2WR86_9HYME</name>
<accession>A0ABD2WR86</accession>